<dbReference type="InterPro" id="IPR050922">
    <property type="entry name" value="LytR/CpsA/Psr_CW_biosynth"/>
</dbReference>
<dbReference type="RefSeq" id="WP_062019715.1">
    <property type="nucleotide sequence ID" value="NZ_LQQC01000004.1"/>
</dbReference>
<proteinExistence type="inferred from homology"/>
<feature type="region of interest" description="Disordered" evidence="2">
    <location>
        <begin position="443"/>
        <end position="482"/>
    </location>
</feature>
<keyword evidence="3" id="KW-1133">Transmembrane helix</keyword>
<comment type="similarity">
    <text evidence="1">Belongs to the LytR/CpsA/Psr (LCP) family.</text>
</comment>
<feature type="transmembrane region" description="Helical" evidence="3">
    <location>
        <begin position="129"/>
        <end position="149"/>
    </location>
</feature>
<keyword evidence="3" id="KW-0472">Membrane</keyword>
<evidence type="ECO:0000259" key="4">
    <source>
        <dbReference type="Pfam" id="PF03816"/>
    </source>
</evidence>
<accession>A0A150HCK7</accession>
<reference evidence="5 6" key="1">
    <citation type="submission" date="2016-01" db="EMBL/GenBank/DDBJ databases">
        <title>Use of Whole Genome Sequencing to ascertain that Brevibacterium massiliense (Roux, Raoult 2009) is a later heterotypic synonym of Brevibacterium ravenspurgense (Mages 2008).</title>
        <authorList>
            <person name="Bernier A.-M."/>
            <person name="Burdz T."/>
            <person name="Huynh C."/>
            <person name="Pachecho A.L."/>
            <person name="Wiebe D."/>
            <person name="Bonner C."/>
            <person name="Bernard K."/>
        </authorList>
    </citation>
    <scope>NUCLEOTIDE SEQUENCE [LARGE SCALE GENOMIC DNA]</scope>
    <source>
        <strain evidence="5 6">CCUG56047</strain>
    </source>
</reference>
<dbReference type="PATRIC" id="fig|479117.4.peg.320"/>
<evidence type="ECO:0000256" key="3">
    <source>
        <dbReference type="SAM" id="Phobius"/>
    </source>
</evidence>
<evidence type="ECO:0000256" key="1">
    <source>
        <dbReference type="ARBA" id="ARBA00006068"/>
    </source>
</evidence>
<gene>
    <name evidence="5" type="primary">yvhJ_1</name>
    <name evidence="5" type="ORF">Bravens_00324</name>
</gene>
<dbReference type="PANTHER" id="PTHR33392:SF6">
    <property type="entry name" value="POLYISOPRENYL-TEICHOIC ACID--PEPTIDOGLYCAN TEICHOIC ACID TRANSFERASE TAGU"/>
    <property type="match status" value="1"/>
</dbReference>
<organism evidence="5 6">
    <name type="scientific">Brevibacterium ravenspurgense</name>
    <dbReference type="NCBI Taxonomy" id="479117"/>
    <lineage>
        <taxon>Bacteria</taxon>
        <taxon>Bacillati</taxon>
        <taxon>Actinomycetota</taxon>
        <taxon>Actinomycetes</taxon>
        <taxon>Micrococcales</taxon>
        <taxon>Brevibacteriaceae</taxon>
        <taxon>Brevibacterium</taxon>
    </lineage>
</organism>
<dbReference type="EMBL" id="LQQC01000004">
    <property type="protein sequence ID" value="KXZ59390.1"/>
    <property type="molecule type" value="Genomic_DNA"/>
</dbReference>
<feature type="domain" description="Cell envelope-related transcriptional attenuator" evidence="4">
    <location>
        <begin position="192"/>
        <end position="373"/>
    </location>
</feature>
<feature type="compositionally biased region" description="Low complexity" evidence="2">
    <location>
        <begin position="455"/>
        <end position="466"/>
    </location>
</feature>
<protein>
    <submittedName>
        <fullName evidence="5">Putative transcriptional regulator YvhJ</fullName>
    </submittedName>
</protein>
<dbReference type="PANTHER" id="PTHR33392">
    <property type="entry name" value="POLYISOPRENYL-TEICHOIC ACID--PEPTIDOGLYCAN TEICHOIC ACID TRANSFERASE TAGU"/>
    <property type="match status" value="1"/>
</dbReference>
<dbReference type="InterPro" id="IPR004474">
    <property type="entry name" value="LytR_CpsA_psr"/>
</dbReference>
<comment type="caution">
    <text evidence="5">The sequence shown here is derived from an EMBL/GenBank/DDBJ whole genome shotgun (WGS) entry which is preliminary data.</text>
</comment>
<evidence type="ECO:0000256" key="2">
    <source>
        <dbReference type="SAM" id="MobiDB-lite"/>
    </source>
</evidence>
<feature type="transmembrane region" description="Helical" evidence="3">
    <location>
        <begin position="88"/>
        <end position="108"/>
    </location>
</feature>
<evidence type="ECO:0000313" key="5">
    <source>
        <dbReference type="EMBL" id="KXZ59390.1"/>
    </source>
</evidence>
<feature type="compositionally biased region" description="Basic and acidic residues" evidence="2">
    <location>
        <begin position="443"/>
        <end position="454"/>
    </location>
</feature>
<dbReference type="Proteomes" id="UP000243589">
    <property type="component" value="Unassembled WGS sequence"/>
</dbReference>
<name>A0A150HCK7_9MICO</name>
<dbReference type="Gene3D" id="3.40.630.190">
    <property type="entry name" value="LCP protein"/>
    <property type="match status" value="1"/>
</dbReference>
<feature type="transmembrane region" description="Helical" evidence="3">
    <location>
        <begin position="55"/>
        <end position="76"/>
    </location>
</feature>
<keyword evidence="3" id="KW-0812">Transmembrane</keyword>
<sequence>MSQRRQLQYADPIRNPKRSPQYVRDRRGWWLLLCSALVPGSVQSVLGAPRKFTRTALGITLGTWVLVLAAVIIALIKRSFLLTVGTDPFLLIVVLLVVLAAGINWVVCLLDTMRRVKVVSLSKKTRPKFLAVGLAAALIVGLGTAWGGVTVNAQRSLMSQLFASGKLKKPVEGRYNVALLGSDAGKGREGIRPDSLTVVSMDAKTGKSVVIGIPRNTQNVPFPKSSPMHKHFPQGYNCGNDCLINAVYQEAEKHADEYEGDVPAGVQGTVEALEGVTGLDIQFYAMIDLKGFEQLIDAMGGIRLNSEVRVPISRPINPATGKHYPPKEWIEPGQNIKMDGRTALWYGRSREFSSDYERMVRQRCVQEAMLRQMDPATLMTRFTKLAAAAPDVISTDVPQRQADDFINLGMKAKSQKMLSVELTPPQVTPSHPDFTVTKKLVQEGIEKSKQEDKQASAGLFAPAPAHAAEKKPKASSICSVPK</sequence>
<dbReference type="Pfam" id="PF03816">
    <property type="entry name" value="LytR_cpsA_psr"/>
    <property type="match status" value="1"/>
</dbReference>
<dbReference type="AlphaFoldDB" id="A0A150HCK7"/>
<evidence type="ECO:0000313" key="6">
    <source>
        <dbReference type="Proteomes" id="UP000243589"/>
    </source>
</evidence>
<keyword evidence="6" id="KW-1185">Reference proteome</keyword>